<dbReference type="Pfam" id="PF04966">
    <property type="entry name" value="OprB"/>
    <property type="match status" value="1"/>
</dbReference>
<accession>A0ABV8SPW8</accession>
<comment type="caution">
    <text evidence="3">The sequence shown here is derived from an EMBL/GenBank/DDBJ whole genome shotgun (WGS) entry which is preliminary data.</text>
</comment>
<sequence>MNWLMSKQLTLVAAGACAACAAVSAQAGDFASSMSFEAGYTGDYFSNRRGGLERGDRHLSNLDVAATLDMEELFDIRGLTLFVSGQSNAGGGLSDRFVGDSFAVSNIDAPSAARLLEVGAAWGFGEDGEHGLRVGLLDLNAEFDASDPRGLFINSVFGIGQDFSQSGENGPSIFPTTSLGMSVNLQVASDWHWLVGAFDGVPGDPHKPKVTTVHLDRNDGLLLVSELQHLSEGRVEKVAFGMWGYTQTTEHLVAEGAESTGSTHNHGWYVSADSRLGALDEVRPWRTSLRIGHAEHSVNDCDWSVIGALNYDVPRPPGREQSFGIGAAWIKTSSAFRDSTEGLDDYEAAVELTWRATVTDWLTVQPDVQYIVNPGSQRSLRNAVVVGLRFEVAAPTFSW</sequence>
<dbReference type="PANTHER" id="PTHR37944:SF1">
    <property type="entry name" value="PORIN B"/>
    <property type="match status" value="1"/>
</dbReference>
<feature type="chain" id="PRO_5044963178" evidence="2">
    <location>
        <begin position="28"/>
        <end position="399"/>
    </location>
</feature>
<keyword evidence="4" id="KW-1185">Reference proteome</keyword>
<keyword evidence="2" id="KW-0732">Signal</keyword>
<dbReference type="Gene3D" id="2.40.160.180">
    <property type="entry name" value="Carbohydrate-selective porin OprB"/>
    <property type="match status" value="1"/>
</dbReference>
<organism evidence="3 4">
    <name type="scientific">Steroidobacter flavus</name>
    <dbReference type="NCBI Taxonomy" id="1842136"/>
    <lineage>
        <taxon>Bacteria</taxon>
        <taxon>Pseudomonadati</taxon>
        <taxon>Pseudomonadota</taxon>
        <taxon>Gammaproteobacteria</taxon>
        <taxon>Steroidobacterales</taxon>
        <taxon>Steroidobacteraceae</taxon>
        <taxon>Steroidobacter</taxon>
    </lineage>
</organism>
<dbReference type="InterPro" id="IPR052932">
    <property type="entry name" value="OprB_Porin"/>
</dbReference>
<evidence type="ECO:0000313" key="4">
    <source>
        <dbReference type="Proteomes" id="UP001595904"/>
    </source>
</evidence>
<protein>
    <submittedName>
        <fullName evidence="3">Carbohydrate porin</fullName>
    </submittedName>
</protein>
<evidence type="ECO:0000256" key="1">
    <source>
        <dbReference type="ARBA" id="ARBA00008769"/>
    </source>
</evidence>
<dbReference type="Proteomes" id="UP001595904">
    <property type="component" value="Unassembled WGS sequence"/>
</dbReference>
<evidence type="ECO:0000313" key="3">
    <source>
        <dbReference type="EMBL" id="MFC4309380.1"/>
    </source>
</evidence>
<dbReference type="InterPro" id="IPR007049">
    <property type="entry name" value="Carb-sel_porin_OprB"/>
</dbReference>
<proteinExistence type="inferred from homology"/>
<reference evidence="4" key="1">
    <citation type="journal article" date="2019" name="Int. J. Syst. Evol. Microbiol.">
        <title>The Global Catalogue of Microorganisms (GCM) 10K type strain sequencing project: providing services to taxonomists for standard genome sequencing and annotation.</title>
        <authorList>
            <consortium name="The Broad Institute Genomics Platform"/>
            <consortium name="The Broad Institute Genome Sequencing Center for Infectious Disease"/>
            <person name="Wu L."/>
            <person name="Ma J."/>
        </authorList>
    </citation>
    <scope>NUCLEOTIDE SEQUENCE [LARGE SCALE GENOMIC DNA]</scope>
    <source>
        <strain evidence="4">CGMCC 1.10759</strain>
    </source>
</reference>
<dbReference type="PANTHER" id="PTHR37944">
    <property type="entry name" value="PORIN B"/>
    <property type="match status" value="1"/>
</dbReference>
<comment type="similarity">
    <text evidence="1 2">Belongs to the OprB family.</text>
</comment>
<evidence type="ECO:0000256" key="2">
    <source>
        <dbReference type="RuleBase" id="RU363072"/>
    </source>
</evidence>
<feature type="signal peptide" evidence="2">
    <location>
        <begin position="1"/>
        <end position="27"/>
    </location>
</feature>
<dbReference type="EMBL" id="JBHSDU010000003">
    <property type="protein sequence ID" value="MFC4309380.1"/>
    <property type="molecule type" value="Genomic_DNA"/>
</dbReference>
<name>A0ABV8SPW8_9GAMM</name>
<dbReference type="RefSeq" id="WP_380596434.1">
    <property type="nucleotide sequence ID" value="NZ_JBHSDU010000003.1"/>
</dbReference>
<dbReference type="InterPro" id="IPR038673">
    <property type="entry name" value="OprB_sf"/>
</dbReference>
<gene>
    <name evidence="3" type="ORF">ACFPN2_09835</name>
</gene>